<accession>A0A0D2ECN1</accession>
<dbReference type="EMBL" id="KN847334">
    <property type="protein sequence ID" value="KIW45739.1"/>
    <property type="molecule type" value="Genomic_DNA"/>
</dbReference>
<dbReference type="AlphaFoldDB" id="A0A0D2ECN1"/>
<evidence type="ECO:0000313" key="5">
    <source>
        <dbReference type="Proteomes" id="UP000053342"/>
    </source>
</evidence>
<evidence type="ECO:0000256" key="3">
    <source>
        <dbReference type="SAM" id="MobiDB-lite"/>
    </source>
</evidence>
<dbReference type="InterPro" id="IPR021858">
    <property type="entry name" value="Fun_TF"/>
</dbReference>
<gene>
    <name evidence="4" type="ORF">PV06_04100</name>
</gene>
<dbReference type="GeneID" id="27356174"/>
<dbReference type="GO" id="GO:0005634">
    <property type="term" value="C:nucleus"/>
    <property type="evidence" value="ECO:0007669"/>
    <property type="project" value="UniProtKB-SubCell"/>
</dbReference>
<dbReference type="PANTHER" id="PTHR37534">
    <property type="entry name" value="TRANSCRIPTIONAL ACTIVATOR PROTEIN UGA3"/>
    <property type="match status" value="1"/>
</dbReference>
<dbReference type="PANTHER" id="PTHR37534:SF46">
    <property type="entry name" value="ZN(II)2CYS6 TRANSCRIPTION FACTOR (EUROFUNG)"/>
    <property type="match status" value="1"/>
</dbReference>
<dbReference type="VEuPathDB" id="FungiDB:PV06_04100"/>
<dbReference type="Proteomes" id="UP000053342">
    <property type="component" value="Unassembled WGS sequence"/>
</dbReference>
<keyword evidence="2" id="KW-0539">Nucleus</keyword>
<organism evidence="4 5">
    <name type="scientific">Exophiala oligosperma</name>
    <dbReference type="NCBI Taxonomy" id="215243"/>
    <lineage>
        <taxon>Eukaryota</taxon>
        <taxon>Fungi</taxon>
        <taxon>Dikarya</taxon>
        <taxon>Ascomycota</taxon>
        <taxon>Pezizomycotina</taxon>
        <taxon>Eurotiomycetes</taxon>
        <taxon>Chaetothyriomycetidae</taxon>
        <taxon>Chaetothyriales</taxon>
        <taxon>Herpotrichiellaceae</taxon>
        <taxon>Exophiala</taxon>
    </lineage>
</organism>
<sequence>ERCTRPTTADDCGRCRRLGLLCSTLRPPRKAGRRPKESRLDLDQPNVGNHSSACLEPRESRTYISSTNARLPSEDIAKWINLHEELSQNEKDSLLFLLDKPGILGCYVMGPTFQDDERRSLVALLPTALPVLKDACLAFAGALKLTYSDPHDVAKVDDEHTNLLHALAAIEILRSFPVCTPQDVAICLTLGTLLALFSYSAVGRGVYEISQHCLSTARPFIEQGVLDVDTEPRLVYLTLQEVMDCLVHRKMPSIRSPRHRLCSGRDVVDRHLGLCVPLLPYYHDLCVASHSLANTTDESYMALIKKQLSLIQDELEIWKPSTPDQFLEKFTSTEVIHLLAQARLYRLAALLVNHRLCYAFGTQDHQATIWANEIMSELDLARNVTNQPIRSVTLPFIAAAIEMQGTRARRQALQDTVMHVDQFTPAVQKATKAFLTRVWRERDDKVIISWFDSAYKPCVVLASIDMDLFR</sequence>
<protein>
    <recommendedName>
        <fullName evidence="6">Zn(2)-C6 fungal-type domain-containing protein</fullName>
    </recommendedName>
</protein>
<dbReference type="HOGENOM" id="CLU_036113_0_0_1"/>
<reference evidence="4 5" key="1">
    <citation type="submission" date="2015-01" db="EMBL/GenBank/DDBJ databases">
        <title>The Genome Sequence of Exophiala oligosperma CBS72588.</title>
        <authorList>
            <consortium name="The Broad Institute Genomics Platform"/>
            <person name="Cuomo C."/>
            <person name="de Hoog S."/>
            <person name="Gorbushina A."/>
            <person name="Stielow B."/>
            <person name="Teixiera M."/>
            <person name="Abouelleil A."/>
            <person name="Chapman S.B."/>
            <person name="Priest M."/>
            <person name="Young S.K."/>
            <person name="Wortman J."/>
            <person name="Nusbaum C."/>
            <person name="Birren B."/>
        </authorList>
    </citation>
    <scope>NUCLEOTIDE SEQUENCE [LARGE SCALE GENOMIC DNA]</scope>
    <source>
        <strain evidence="4 5">CBS 72588</strain>
    </source>
</reference>
<comment type="subcellular location">
    <subcellularLocation>
        <location evidence="1">Nucleus</location>
    </subcellularLocation>
</comment>
<dbReference type="OrthoDB" id="4137815at2759"/>
<evidence type="ECO:0000256" key="2">
    <source>
        <dbReference type="ARBA" id="ARBA00023242"/>
    </source>
</evidence>
<name>A0A0D2ECN1_9EURO</name>
<dbReference type="Pfam" id="PF11951">
    <property type="entry name" value="Fungal_trans_2"/>
    <property type="match status" value="1"/>
</dbReference>
<evidence type="ECO:0000256" key="1">
    <source>
        <dbReference type="ARBA" id="ARBA00004123"/>
    </source>
</evidence>
<evidence type="ECO:0008006" key="6">
    <source>
        <dbReference type="Google" id="ProtNLM"/>
    </source>
</evidence>
<proteinExistence type="predicted"/>
<keyword evidence="5" id="KW-1185">Reference proteome</keyword>
<dbReference type="STRING" id="215243.A0A0D2ECN1"/>
<feature type="region of interest" description="Disordered" evidence="3">
    <location>
        <begin position="26"/>
        <end position="53"/>
    </location>
</feature>
<evidence type="ECO:0000313" key="4">
    <source>
        <dbReference type="EMBL" id="KIW45739.1"/>
    </source>
</evidence>
<feature type="non-terminal residue" evidence="4">
    <location>
        <position position="1"/>
    </location>
</feature>
<dbReference type="RefSeq" id="XP_016265955.1">
    <property type="nucleotide sequence ID" value="XM_016404950.1"/>
</dbReference>